<evidence type="ECO:0000313" key="1">
    <source>
        <dbReference type="EMBL" id="MPL66242.1"/>
    </source>
</evidence>
<comment type="caution">
    <text evidence="1">The sequence shown here is derived from an EMBL/GenBank/DDBJ whole genome shotgun (WGS) entry which is preliminary data.</text>
</comment>
<name>A0A644TIX7_9ZZZZ</name>
<protein>
    <submittedName>
        <fullName evidence="1">Uncharacterized protein</fullName>
    </submittedName>
</protein>
<dbReference type="AlphaFoldDB" id="A0A644TIX7"/>
<accession>A0A644TIX7</accession>
<reference evidence="1" key="1">
    <citation type="submission" date="2019-08" db="EMBL/GenBank/DDBJ databases">
        <authorList>
            <person name="Kucharzyk K."/>
            <person name="Murdoch R.W."/>
            <person name="Higgins S."/>
            <person name="Loffler F."/>
        </authorList>
    </citation>
    <scope>NUCLEOTIDE SEQUENCE</scope>
</reference>
<gene>
    <name evidence="1" type="ORF">SDC9_11911</name>
</gene>
<organism evidence="1">
    <name type="scientific">bioreactor metagenome</name>
    <dbReference type="NCBI Taxonomy" id="1076179"/>
    <lineage>
        <taxon>unclassified sequences</taxon>
        <taxon>metagenomes</taxon>
        <taxon>ecological metagenomes</taxon>
    </lineage>
</organism>
<sequence length="71" mass="8347">MGSISGLLLSLTHPMQMHVNKMFLERFLQITAMVKSIKKYNELNAKEYQPVDEEFQIINHIINNFSITRNH</sequence>
<dbReference type="EMBL" id="VSSQ01000031">
    <property type="protein sequence ID" value="MPL66242.1"/>
    <property type="molecule type" value="Genomic_DNA"/>
</dbReference>
<proteinExistence type="predicted"/>